<keyword evidence="2" id="KW-0732">Signal</keyword>
<feature type="signal peptide" evidence="2">
    <location>
        <begin position="1"/>
        <end position="24"/>
    </location>
</feature>
<keyword evidence="4" id="KW-1185">Reference proteome</keyword>
<evidence type="ECO:0008006" key="5">
    <source>
        <dbReference type="Google" id="ProtNLM"/>
    </source>
</evidence>
<dbReference type="RefSeq" id="WP_182216948.1">
    <property type="nucleotide sequence ID" value="NZ_JACEZS010000007.1"/>
</dbReference>
<organism evidence="3 4">
    <name type="scientific">Rugamonas fusca</name>
    <dbReference type="NCBI Taxonomy" id="2758568"/>
    <lineage>
        <taxon>Bacteria</taxon>
        <taxon>Pseudomonadati</taxon>
        <taxon>Pseudomonadota</taxon>
        <taxon>Betaproteobacteria</taxon>
        <taxon>Burkholderiales</taxon>
        <taxon>Oxalobacteraceae</taxon>
        <taxon>Telluria group</taxon>
        <taxon>Rugamonas</taxon>
    </lineage>
</organism>
<reference evidence="3 4" key="1">
    <citation type="submission" date="2020-07" db="EMBL/GenBank/DDBJ databases">
        <title>Novel species isolated from subtropical streams in China.</title>
        <authorList>
            <person name="Lu H."/>
        </authorList>
    </citation>
    <scope>NUCLEOTIDE SEQUENCE [LARGE SCALE GENOMIC DNA]</scope>
    <source>
        <strain evidence="3 4">FT3S</strain>
    </source>
</reference>
<dbReference type="Proteomes" id="UP000566711">
    <property type="component" value="Unassembled WGS sequence"/>
</dbReference>
<dbReference type="AlphaFoldDB" id="A0A7W2EGW7"/>
<evidence type="ECO:0000313" key="3">
    <source>
        <dbReference type="EMBL" id="MBA5605724.1"/>
    </source>
</evidence>
<feature type="region of interest" description="Disordered" evidence="1">
    <location>
        <begin position="24"/>
        <end position="76"/>
    </location>
</feature>
<sequence length="139" mass="14674">MMRTSTLWQVLLLALCAQVGVASAQTPAASTPPKLEKIEEVADDPITVNAKPAAAEKKITEKREGGRVTEAKVKSGKSTYTVKPNIPVGSALPGDAMGSANRGPNWTVMEFDIGKKKKKTPEEEAADTSVPPPPPPAKQ</sequence>
<feature type="region of interest" description="Disordered" evidence="1">
    <location>
        <begin position="112"/>
        <end position="139"/>
    </location>
</feature>
<feature type="compositionally biased region" description="Pro residues" evidence="1">
    <location>
        <begin position="130"/>
        <end position="139"/>
    </location>
</feature>
<evidence type="ECO:0000256" key="1">
    <source>
        <dbReference type="SAM" id="MobiDB-lite"/>
    </source>
</evidence>
<evidence type="ECO:0000256" key="2">
    <source>
        <dbReference type="SAM" id="SignalP"/>
    </source>
</evidence>
<feature type="compositionally biased region" description="Low complexity" evidence="1">
    <location>
        <begin position="24"/>
        <end position="33"/>
    </location>
</feature>
<accession>A0A7W2EGW7</accession>
<feature type="chain" id="PRO_5030718737" description="DUF2782 domain-containing protein" evidence="2">
    <location>
        <begin position="25"/>
        <end position="139"/>
    </location>
</feature>
<name>A0A7W2EGW7_9BURK</name>
<feature type="region of interest" description="Disordered" evidence="1">
    <location>
        <begin position="87"/>
        <end position="106"/>
    </location>
</feature>
<feature type="compositionally biased region" description="Basic and acidic residues" evidence="1">
    <location>
        <begin position="54"/>
        <end position="73"/>
    </location>
</feature>
<gene>
    <name evidence="3" type="ORF">H3H36_10155</name>
</gene>
<protein>
    <recommendedName>
        <fullName evidence="5">DUF2782 domain-containing protein</fullName>
    </recommendedName>
</protein>
<comment type="caution">
    <text evidence="3">The sequence shown here is derived from an EMBL/GenBank/DDBJ whole genome shotgun (WGS) entry which is preliminary data.</text>
</comment>
<dbReference type="EMBL" id="JACEZS010000007">
    <property type="protein sequence ID" value="MBA5605724.1"/>
    <property type="molecule type" value="Genomic_DNA"/>
</dbReference>
<evidence type="ECO:0000313" key="4">
    <source>
        <dbReference type="Proteomes" id="UP000566711"/>
    </source>
</evidence>
<proteinExistence type="predicted"/>